<dbReference type="EnsemblPlants" id="AES92673">
    <property type="protein sequence ID" value="AES92673"/>
    <property type="gene ID" value="MTR_4g132620"/>
</dbReference>
<dbReference type="PROSITE" id="PS00137">
    <property type="entry name" value="SUBTILASE_HIS"/>
    <property type="match status" value="1"/>
</dbReference>
<dbReference type="Gene3D" id="3.50.30.30">
    <property type="match status" value="1"/>
</dbReference>
<dbReference type="SUPFAM" id="SSF52743">
    <property type="entry name" value="Subtilisin-like"/>
    <property type="match status" value="1"/>
</dbReference>
<dbReference type="InterPro" id="IPR034197">
    <property type="entry name" value="Peptidases_S8_3"/>
</dbReference>
<dbReference type="InterPro" id="IPR045051">
    <property type="entry name" value="SBT"/>
</dbReference>
<gene>
    <name evidence="16" type="primary">11440104</name>
    <name evidence="15" type="ordered locus">MTR_4g132620</name>
</gene>
<keyword evidence="17" id="KW-1185">Reference proteome</keyword>
<dbReference type="GO" id="GO:0006508">
    <property type="term" value="P:proteolysis"/>
    <property type="evidence" value="ECO:0007669"/>
    <property type="project" value="UniProtKB-KW"/>
</dbReference>
<protein>
    <submittedName>
        <fullName evidence="15">Subtilisin-like serine protease</fullName>
    </submittedName>
</protein>
<dbReference type="STRING" id="3880.G7JKE6"/>
<reference evidence="16" key="3">
    <citation type="submission" date="2015-04" db="UniProtKB">
        <authorList>
            <consortium name="EnsemblPlants"/>
        </authorList>
    </citation>
    <scope>IDENTIFICATION</scope>
    <source>
        <strain evidence="16">cv. Jemalong A17</strain>
    </source>
</reference>
<dbReference type="PROSITE" id="PS51892">
    <property type="entry name" value="SUBTILASE"/>
    <property type="match status" value="1"/>
</dbReference>
<dbReference type="Gene3D" id="3.30.70.80">
    <property type="entry name" value="Peptidase S8 propeptide/proteinase inhibitor I9"/>
    <property type="match status" value="1"/>
</dbReference>
<dbReference type="Proteomes" id="UP000002051">
    <property type="component" value="Chromosome 4"/>
</dbReference>
<evidence type="ECO:0000256" key="11">
    <source>
        <dbReference type="RuleBase" id="RU003355"/>
    </source>
</evidence>
<keyword evidence="8" id="KW-0325">Glycoprotein</keyword>
<dbReference type="PROSITE" id="PS00136">
    <property type="entry name" value="SUBTILASE_ASP"/>
    <property type="match status" value="1"/>
</dbReference>
<dbReference type="CDD" id="cd02120">
    <property type="entry name" value="PA_subtilisin_like"/>
    <property type="match status" value="1"/>
</dbReference>
<sequence>MTKILSSIALPSLITFILIFLISITCCFQEERSIYLVLLEGEAVAFHGASQNEDSSKIHLIRGASKAHEKYLLASHDMLLQSTLENGSYNKLHSYKHIINGFSVHTTPSQAKRLRATPGVKLVEKDRGVKLMTTYTPDFLNLPKGLWAQVGGDKNAGDGIVIGIVDSGINPIHPSFAYQPFTSNISHFSGACETGPHFPPGSCNGKIISAKYFSAGAQASPTFDASVDFLSPFDAGGHGSHVASIAAGNAGVPVVVNGFFYGQASGMAPRARIAVYKAIYPSGGTMADAVAAIEQAVQDGVDIISLSIGPNEPTKDTLTFLNIFDITLLFARKAGVLVVQAAGNNGPSSSTVVSFSPWSVGVAACNTDRHYYSSILLRNGTIVGGVGLTGPSFGNGKVYHTLVLAKDAVKINGTFPRTPEYLEECQHPEALDPSKVFGSIIICTFSEGFLNQTSTLAAIIDTAKALKFEGFIFTANPSYGDYIAEPIPFGIPGILIPSVADSKVIMQYYEEHTKRDERGTVTEFGAAASTGEGRDASFKGRSPVVSRFSSRGPDIIDSKRTLADVLKPDILAPGHQIWAAWSPISAKQPMLTGHNFALLSGTSMAAPHVAGIAALIKQHNPSWTPSMIASAITTTSRKYDKLGDPLMAEGYEANTLHPSTPFEHGAGIVDPSRVNNPGLVLSSDYEDFISFLCSLPNIDTKTITRATGETCNSPFDYPSNLNLPSVTISALKGSIYLKRTVMNVGNSTETYLCGVRAPNRTAVNLYPTFFTITPQGTQDLEIQINVTQPSEDFSFGEIVLAGSMNHIVRITLSVVPVSTQ</sequence>
<feature type="active site" description="Charge relay system" evidence="9 10">
    <location>
        <position position="166"/>
    </location>
</feature>
<dbReference type="InterPro" id="IPR023827">
    <property type="entry name" value="Peptidase_S8_Asp-AS"/>
</dbReference>
<dbReference type="InterPro" id="IPR041469">
    <property type="entry name" value="Subtilisin-like_FN3"/>
</dbReference>
<feature type="domain" description="Inhibitor I9" evidence="13">
    <location>
        <begin position="63"/>
        <end position="132"/>
    </location>
</feature>
<dbReference type="eggNOG" id="ENOG502QUPZ">
    <property type="taxonomic scope" value="Eukaryota"/>
</dbReference>
<evidence type="ECO:0000256" key="8">
    <source>
        <dbReference type="ARBA" id="ARBA00023180"/>
    </source>
</evidence>
<dbReference type="InterPro" id="IPR000209">
    <property type="entry name" value="Peptidase_S8/S53_dom"/>
</dbReference>
<keyword evidence="3" id="KW-0964">Secreted</keyword>
<accession>G7JKE6</accession>
<dbReference type="GO" id="GO:0005576">
    <property type="term" value="C:extracellular region"/>
    <property type="evidence" value="ECO:0000318"/>
    <property type="project" value="GO_Central"/>
</dbReference>
<evidence type="ECO:0000256" key="4">
    <source>
        <dbReference type="ARBA" id="ARBA00022670"/>
    </source>
</evidence>
<dbReference type="EMBL" id="CM001220">
    <property type="protein sequence ID" value="AES92673.1"/>
    <property type="molecule type" value="Genomic_DNA"/>
</dbReference>
<dbReference type="PRINTS" id="PR00723">
    <property type="entry name" value="SUBTILISIN"/>
</dbReference>
<dbReference type="InterPro" id="IPR022398">
    <property type="entry name" value="Peptidase_S8_His-AS"/>
</dbReference>
<keyword evidence="6 10" id="KW-0378">Hydrolase</keyword>
<evidence type="ECO:0000259" key="14">
    <source>
        <dbReference type="Pfam" id="PF17766"/>
    </source>
</evidence>
<dbReference type="CDD" id="cd04852">
    <property type="entry name" value="Peptidases_S8_3"/>
    <property type="match status" value="1"/>
</dbReference>
<evidence type="ECO:0000313" key="15">
    <source>
        <dbReference type="EMBL" id="AES92673.1"/>
    </source>
</evidence>
<dbReference type="SUPFAM" id="SSF54897">
    <property type="entry name" value="Protease propeptides/inhibitors"/>
    <property type="match status" value="1"/>
</dbReference>
<evidence type="ECO:0000256" key="10">
    <source>
        <dbReference type="PROSITE-ProRule" id="PRU01240"/>
    </source>
</evidence>
<dbReference type="GO" id="GO:0004252">
    <property type="term" value="F:serine-type endopeptidase activity"/>
    <property type="evidence" value="ECO:0000318"/>
    <property type="project" value="GO_Central"/>
</dbReference>
<evidence type="ECO:0000256" key="9">
    <source>
        <dbReference type="PIRSR" id="PIRSR615500-1"/>
    </source>
</evidence>
<feature type="domain" description="Subtilisin-like protease fibronectin type-III" evidence="14">
    <location>
        <begin position="720"/>
        <end position="814"/>
    </location>
</feature>
<dbReference type="KEGG" id="mtr:11440104"/>
<keyword evidence="5" id="KW-0732">Signal</keyword>
<dbReference type="PaxDb" id="3880-AES75484"/>
<keyword evidence="4 10" id="KW-0645">Protease</keyword>
<dbReference type="AlphaFoldDB" id="G7JKE6"/>
<evidence type="ECO:0000313" key="17">
    <source>
        <dbReference type="Proteomes" id="UP000002051"/>
    </source>
</evidence>
<evidence type="ECO:0000259" key="13">
    <source>
        <dbReference type="Pfam" id="PF05922"/>
    </source>
</evidence>
<dbReference type="Pfam" id="PF17766">
    <property type="entry name" value="fn3_6"/>
    <property type="match status" value="1"/>
</dbReference>
<evidence type="ECO:0000256" key="1">
    <source>
        <dbReference type="ARBA" id="ARBA00004613"/>
    </source>
</evidence>
<dbReference type="PROSITE" id="PS00138">
    <property type="entry name" value="SUBTILASE_SER"/>
    <property type="match status" value="1"/>
</dbReference>
<dbReference type="Gene3D" id="2.60.40.2310">
    <property type="match status" value="1"/>
</dbReference>
<dbReference type="GO" id="GO:0090558">
    <property type="term" value="P:plant epidermis development"/>
    <property type="evidence" value="ECO:0000318"/>
    <property type="project" value="GO_Central"/>
</dbReference>
<organism evidence="15 17">
    <name type="scientific">Medicago truncatula</name>
    <name type="common">Barrel medic</name>
    <name type="synonym">Medicago tribuloides</name>
    <dbReference type="NCBI Taxonomy" id="3880"/>
    <lineage>
        <taxon>Eukaryota</taxon>
        <taxon>Viridiplantae</taxon>
        <taxon>Streptophyta</taxon>
        <taxon>Embryophyta</taxon>
        <taxon>Tracheophyta</taxon>
        <taxon>Spermatophyta</taxon>
        <taxon>Magnoliopsida</taxon>
        <taxon>eudicotyledons</taxon>
        <taxon>Gunneridae</taxon>
        <taxon>Pentapetalae</taxon>
        <taxon>rosids</taxon>
        <taxon>fabids</taxon>
        <taxon>Fabales</taxon>
        <taxon>Fabaceae</taxon>
        <taxon>Papilionoideae</taxon>
        <taxon>50 kb inversion clade</taxon>
        <taxon>NPAAA clade</taxon>
        <taxon>Hologalegina</taxon>
        <taxon>IRL clade</taxon>
        <taxon>Trifolieae</taxon>
        <taxon>Medicago</taxon>
    </lineage>
</organism>
<dbReference type="Pfam" id="PF00082">
    <property type="entry name" value="Peptidase_S8"/>
    <property type="match status" value="1"/>
</dbReference>
<dbReference type="InterPro" id="IPR015500">
    <property type="entry name" value="Peptidase_S8_subtilisin-rel"/>
</dbReference>
<dbReference type="HOGENOM" id="CLU_000625_3_1_1"/>
<dbReference type="InterPro" id="IPR036852">
    <property type="entry name" value="Peptidase_S8/S53_dom_sf"/>
</dbReference>
<comment type="subcellular location">
    <subcellularLocation>
        <location evidence="1">Secreted</location>
    </subcellularLocation>
</comment>
<evidence type="ECO:0000256" key="7">
    <source>
        <dbReference type="ARBA" id="ARBA00022825"/>
    </source>
</evidence>
<evidence type="ECO:0000256" key="5">
    <source>
        <dbReference type="ARBA" id="ARBA00022729"/>
    </source>
</evidence>
<evidence type="ECO:0000256" key="2">
    <source>
        <dbReference type="ARBA" id="ARBA00011073"/>
    </source>
</evidence>
<dbReference type="Gene3D" id="3.40.50.200">
    <property type="entry name" value="Peptidase S8/S53 domain"/>
    <property type="match status" value="1"/>
</dbReference>
<feature type="active site" description="Charge relay system" evidence="9 10">
    <location>
        <position position="603"/>
    </location>
</feature>
<reference evidence="15 17" key="2">
    <citation type="journal article" date="2014" name="BMC Genomics">
        <title>An improved genome release (version Mt4.0) for the model legume Medicago truncatula.</title>
        <authorList>
            <person name="Tang H."/>
            <person name="Krishnakumar V."/>
            <person name="Bidwell S."/>
            <person name="Rosen B."/>
            <person name="Chan A."/>
            <person name="Zhou S."/>
            <person name="Gentzbittel L."/>
            <person name="Childs K.L."/>
            <person name="Yandell M."/>
            <person name="Gundlach H."/>
            <person name="Mayer K.F."/>
            <person name="Schwartz D.C."/>
            <person name="Town C.D."/>
        </authorList>
    </citation>
    <scope>GENOME REANNOTATION</scope>
    <source>
        <strain evidence="16 17">cv. Jemalong A17</strain>
    </source>
</reference>
<dbReference type="InterPro" id="IPR023828">
    <property type="entry name" value="Peptidase_S8_Ser-AS"/>
</dbReference>
<evidence type="ECO:0000259" key="12">
    <source>
        <dbReference type="Pfam" id="PF00082"/>
    </source>
</evidence>
<keyword evidence="7 10" id="KW-0720">Serine protease</keyword>
<feature type="domain" description="Peptidase S8/S53" evidence="12">
    <location>
        <begin position="157"/>
        <end position="639"/>
    </location>
</feature>
<proteinExistence type="inferred from homology"/>
<dbReference type="PANTHER" id="PTHR10795">
    <property type="entry name" value="PROPROTEIN CONVERTASE SUBTILISIN/KEXIN"/>
    <property type="match status" value="1"/>
</dbReference>
<name>G7JKE6_MEDTR</name>
<dbReference type="OMA" id="DIFMLFA"/>
<dbReference type="InterPro" id="IPR037045">
    <property type="entry name" value="S8pro/Inhibitor_I9_sf"/>
</dbReference>
<evidence type="ECO:0000313" key="16">
    <source>
        <dbReference type="EnsemblPlants" id="AES92673"/>
    </source>
</evidence>
<evidence type="ECO:0000256" key="6">
    <source>
        <dbReference type="ARBA" id="ARBA00022801"/>
    </source>
</evidence>
<dbReference type="OrthoDB" id="206201at2759"/>
<dbReference type="Pfam" id="PF05922">
    <property type="entry name" value="Inhibitor_I9"/>
    <property type="match status" value="1"/>
</dbReference>
<comment type="similarity">
    <text evidence="2 10 11">Belongs to the peptidase S8 family.</text>
</comment>
<dbReference type="InterPro" id="IPR010259">
    <property type="entry name" value="S8pro/Inhibitor_I9"/>
</dbReference>
<feature type="active site" description="Charge relay system" evidence="9 10">
    <location>
        <position position="238"/>
    </location>
</feature>
<evidence type="ECO:0000256" key="3">
    <source>
        <dbReference type="ARBA" id="ARBA00022525"/>
    </source>
</evidence>
<reference evidence="15 17" key="1">
    <citation type="journal article" date="2011" name="Nature">
        <title>The Medicago genome provides insight into the evolution of rhizobial symbioses.</title>
        <authorList>
            <person name="Young N.D."/>
            <person name="Debelle F."/>
            <person name="Oldroyd G.E."/>
            <person name="Geurts R."/>
            <person name="Cannon S.B."/>
            <person name="Udvardi M.K."/>
            <person name="Benedito V.A."/>
            <person name="Mayer K.F."/>
            <person name="Gouzy J."/>
            <person name="Schoof H."/>
            <person name="Van de Peer Y."/>
            <person name="Proost S."/>
            <person name="Cook D.R."/>
            <person name="Meyers B.C."/>
            <person name="Spannagl M."/>
            <person name="Cheung F."/>
            <person name="De Mita S."/>
            <person name="Krishnakumar V."/>
            <person name="Gundlach H."/>
            <person name="Zhou S."/>
            <person name="Mudge J."/>
            <person name="Bharti A.K."/>
            <person name="Murray J.D."/>
            <person name="Naoumkina M.A."/>
            <person name="Rosen B."/>
            <person name="Silverstein K.A."/>
            <person name="Tang H."/>
            <person name="Rombauts S."/>
            <person name="Zhao P.X."/>
            <person name="Zhou P."/>
            <person name="Barbe V."/>
            <person name="Bardou P."/>
            <person name="Bechner M."/>
            <person name="Bellec A."/>
            <person name="Berger A."/>
            <person name="Berges H."/>
            <person name="Bidwell S."/>
            <person name="Bisseling T."/>
            <person name="Choisne N."/>
            <person name="Couloux A."/>
            <person name="Denny R."/>
            <person name="Deshpande S."/>
            <person name="Dai X."/>
            <person name="Doyle J.J."/>
            <person name="Dudez A.M."/>
            <person name="Farmer A.D."/>
            <person name="Fouteau S."/>
            <person name="Franken C."/>
            <person name="Gibelin C."/>
            <person name="Gish J."/>
            <person name="Goldstein S."/>
            <person name="Gonzalez A.J."/>
            <person name="Green P.J."/>
            <person name="Hallab A."/>
            <person name="Hartog M."/>
            <person name="Hua A."/>
            <person name="Humphray S.J."/>
            <person name="Jeong D.H."/>
            <person name="Jing Y."/>
            <person name="Jocker A."/>
            <person name="Kenton S.M."/>
            <person name="Kim D.J."/>
            <person name="Klee K."/>
            <person name="Lai H."/>
            <person name="Lang C."/>
            <person name="Lin S."/>
            <person name="Macmil S.L."/>
            <person name="Magdelenat G."/>
            <person name="Matthews L."/>
            <person name="McCorrison J."/>
            <person name="Monaghan E.L."/>
            <person name="Mun J.H."/>
            <person name="Najar F.Z."/>
            <person name="Nicholson C."/>
            <person name="Noirot C."/>
            <person name="O'Bleness M."/>
            <person name="Paule C.R."/>
            <person name="Poulain J."/>
            <person name="Prion F."/>
            <person name="Qin B."/>
            <person name="Qu C."/>
            <person name="Retzel E.F."/>
            <person name="Riddle C."/>
            <person name="Sallet E."/>
            <person name="Samain S."/>
            <person name="Samson N."/>
            <person name="Sanders I."/>
            <person name="Saurat O."/>
            <person name="Scarpelli C."/>
            <person name="Schiex T."/>
            <person name="Segurens B."/>
            <person name="Severin A.J."/>
            <person name="Sherrier D.J."/>
            <person name="Shi R."/>
            <person name="Sims S."/>
            <person name="Singer S.R."/>
            <person name="Sinharoy S."/>
            <person name="Sterck L."/>
            <person name="Viollet A."/>
            <person name="Wang B.B."/>
            <person name="Wang K."/>
            <person name="Wang M."/>
            <person name="Wang X."/>
            <person name="Warfsmann J."/>
            <person name="Weissenbach J."/>
            <person name="White D.D."/>
            <person name="White J.D."/>
            <person name="Wiley G.B."/>
            <person name="Wincker P."/>
            <person name="Xing Y."/>
            <person name="Yang L."/>
            <person name="Yao Z."/>
            <person name="Ying F."/>
            <person name="Zhai J."/>
            <person name="Zhou L."/>
            <person name="Zuber A."/>
            <person name="Denarie J."/>
            <person name="Dixon R.A."/>
            <person name="May G.D."/>
            <person name="Schwartz D.C."/>
            <person name="Rogers J."/>
            <person name="Quetier F."/>
            <person name="Town C.D."/>
            <person name="Roe B.A."/>
        </authorList>
    </citation>
    <scope>NUCLEOTIDE SEQUENCE [LARGE SCALE GENOMIC DNA]</scope>
    <source>
        <strain evidence="15">A17</strain>
        <strain evidence="16 17">cv. Jemalong A17</strain>
    </source>
</reference>